<feature type="region of interest" description="Disordered" evidence="1">
    <location>
        <begin position="1"/>
        <end position="21"/>
    </location>
</feature>
<organism evidence="2">
    <name type="scientific">Tanacetum cinerariifolium</name>
    <name type="common">Dalmatian daisy</name>
    <name type="synonym">Chrysanthemum cinerariifolium</name>
    <dbReference type="NCBI Taxonomy" id="118510"/>
    <lineage>
        <taxon>Eukaryota</taxon>
        <taxon>Viridiplantae</taxon>
        <taxon>Streptophyta</taxon>
        <taxon>Embryophyta</taxon>
        <taxon>Tracheophyta</taxon>
        <taxon>Spermatophyta</taxon>
        <taxon>Magnoliopsida</taxon>
        <taxon>eudicotyledons</taxon>
        <taxon>Gunneridae</taxon>
        <taxon>Pentapetalae</taxon>
        <taxon>asterids</taxon>
        <taxon>campanulids</taxon>
        <taxon>Asterales</taxon>
        <taxon>Asteraceae</taxon>
        <taxon>Asteroideae</taxon>
        <taxon>Anthemideae</taxon>
        <taxon>Anthemidinae</taxon>
        <taxon>Tanacetum</taxon>
    </lineage>
</organism>
<protein>
    <submittedName>
        <fullName evidence="2">Uncharacterized protein</fullName>
    </submittedName>
</protein>
<evidence type="ECO:0000313" key="2">
    <source>
        <dbReference type="EMBL" id="GFD30592.1"/>
    </source>
</evidence>
<name>A0A699V5L2_TANCI</name>
<feature type="non-terminal residue" evidence="2">
    <location>
        <position position="1"/>
    </location>
</feature>
<dbReference type="AlphaFoldDB" id="A0A699V5L2"/>
<comment type="caution">
    <text evidence="2">The sequence shown here is derived from an EMBL/GenBank/DDBJ whole genome shotgun (WGS) entry which is preliminary data.</text>
</comment>
<sequence length="70" mass="8082">GGPRDLHGQRPDRRRLRQGRVFREKNGIKALGENGERQLELHARTVESEINKYNYLPSVLELESNVSDLL</sequence>
<feature type="compositionally biased region" description="Basic and acidic residues" evidence="1">
    <location>
        <begin position="1"/>
        <end position="11"/>
    </location>
</feature>
<evidence type="ECO:0000256" key="1">
    <source>
        <dbReference type="SAM" id="MobiDB-lite"/>
    </source>
</evidence>
<accession>A0A699V5L2</accession>
<feature type="non-terminal residue" evidence="2">
    <location>
        <position position="70"/>
    </location>
</feature>
<gene>
    <name evidence="2" type="ORF">Tci_902561</name>
</gene>
<reference evidence="2" key="1">
    <citation type="journal article" date="2019" name="Sci. Rep.">
        <title>Draft genome of Tanacetum cinerariifolium, the natural source of mosquito coil.</title>
        <authorList>
            <person name="Yamashiro T."/>
            <person name="Shiraishi A."/>
            <person name="Satake H."/>
            <person name="Nakayama K."/>
        </authorList>
    </citation>
    <scope>NUCLEOTIDE SEQUENCE</scope>
</reference>
<dbReference type="EMBL" id="BKCJ011405480">
    <property type="protein sequence ID" value="GFD30592.1"/>
    <property type="molecule type" value="Genomic_DNA"/>
</dbReference>
<proteinExistence type="predicted"/>